<evidence type="ECO:0000256" key="2">
    <source>
        <dbReference type="ARBA" id="ARBA00022771"/>
    </source>
</evidence>
<dbReference type="GO" id="GO:0005669">
    <property type="term" value="C:transcription factor TFIID complex"/>
    <property type="evidence" value="ECO:0007669"/>
    <property type="project" value="TreeGrafter"/>
</dbReference>
<dbReference type="InterPro" id="IPR019786">
    <property type="entry name" value="Zinc_finger_PHD-type_CS"/>
</dbReference>
<feature type="compositionally biased region" description="Polar residues" evidence="5">
    <location>
        <begin position="81"/>
        <end position="96"/>
    </location>
</feature>
<feature type="compositionally biased region" description="Basic and acidic residues" evidence="5">
    <location>
        <begin position="821"/>
        <end position="840"/>
    </location>
</feature>
<feature type="region of interest" description="Disordered" evidence="5">
    <location>
        <begin position="460"/>
        <end position="488"/>
    </location>
</feature>
<dbReference type="InterPro" id="IPR011011">
    <property type="entry name" value="Znf_FYVE_PHD"/>
</dbReference>
<dbReference type="PROSITE" id="PS50016">
    <property type="entry name" value="ZF_PHD_2"/>
    <property type="match status" value="1"/>
</dbReference>
<feature type="compositionally biased region" description="Basic and acidic residues" evidence="5">
    <location>
        <begin position="209"/>
        <end position="237"/>
    </location>
</feature>
<dbReference type="Pfam" id="PF00628">
    <property type="entry name" value="PHD"/>
    <property type="match status" value="1"/>
</dbReference>
<dbReference type="EMBL" id="JAACJJ010000056">
    <property type="protein sequence ID" value="KAF5312275.1"/>
    <property type="molecule type" value="Genomic_DNA"/>
</dbReference>
<dbReference type="GO" id="GO:0008270">
    <property type="term" value="F:zinc ion binding"/>
    <property type="evidence" value="ECO:0007669"/>
    <property type="project" value="UniProtKB-KW"/>
</dbReference>
<feature type="region of interest" description="Disordered" evidence="5">
    <location>
        <begin position="642"/>
        <end position="680"/>
    </location>
</feature>
<feature type="compositionally biased region" description="Basic residues" evidence="5">
    <location>
        <begin position="388"/>
        <end position="399"/>
    </location>
</feature>
<feature type="compositionally biased region" description="Polar residues" evidence="5">
    <location>
        <begin position="173"/>
        <end position="189"/>
    </location>
</feature>
<feature type="compositionally biased region" description="Polar residues" evidence="5">
    <location>
        <begin position="656"/>
        <end position="669"/>
    </location>
</feature>
<comment type="caution">
    <text evidence="7">The sequence shown here is derived from an EMBL/GenBank/DDBJ whole genome shotgun (WGS) entry which is preliminary data.</text>
</comment>
<feature type="region of interest" description="Disordered" evidence="5">
    <location>
        <begin position="698"/>
        <end position="730"/>
    </location>
</feature>
<dbReference type="OrthoDB" id="436852at2759"/>
<feature type="region of interest" description="Disordered" evidence="5">
    <location>
        <begin position="817"/>
        <end position="840"/>
    </location>
</feature>
<dbReference type="SMART" id="SM00249">
    <property type="entry name" value="PHD"/>
    <property type="match status" value="1"/>
</dbReference>
<feature type="region of interest" description="Disordered" evidence="5">
    <location>
        <begin position="368"/>
        <end position="428"/>
    </location>
</feature>
<dbReference type="InterPro" id="IPR019787">
    <property type="entry name" value="Znf_PHD-finger"/>
</dbReference>
<dbReference type="InterPro" id="IPR001965">
    <property type="entry name" value="Znf_PHD"/>
</dbReference>
<evidence type="ECO:0000313" key="7">
    <source>
        <dbReference type="EMBL" id="KAF5312275.1"/>
    </source>
</evidence>
<organism evidence="7 8">
    <name type="scientific">Psilocybe cf. subviscida</name>
    <dbReference type="NCBI Taxonomy" id="2480587"/>
    <lineage>
        <taxon>Eukaryota</taxon>
        <taxon>Fungi</taxon>
        <taxon>Dikarya</taxon>
        <taxon>Basidiomycota</taxon>
        <taxon>Agaricomycotina</taxon>
        <taxon>Agaricomycetes</taxon>
        <taxon>Agaricomycetidae</taxon>
        <taxon>Agaricales</taxon>
        <taxon>Agaricineae</taxon>
        <taxon>Strophariaceae</taxon>
        <taxon>Psilocybe</taxon>
    </lineage>
</organism>
<dbReference type="CDD" id="cd15522">
    <property type="entry name" value="PHD_TAF3"/>
    <property type="match status" value="1"/>
</dbReference>
<sequence>MNPSRSDSREPMSTNAPVGELLPPFSAKQKSHLPTPQSPNDIGRYLNEGPLDSPIVHGAGSNGAQSHRDPFRRPALDDNSTHGPSESVPTQCFTPESSPHVSHSHSHYNPTATPRYIIPPSTQYSTPKQNPVKYETNISRPSSSDPLKQSSILSSPFMEKLSIQKPHSLPAEPQTSQVHGASSNQSHAKSSPPLAAGPSSQPSTSVGGEMERIRQSMLEDRRLQLREAEKRRPDYLKRAKRSALDLEPEDDEEGIRSQAVGIMESPQKGRRLALFQETSEESFEESLMAGGYGRYRTADWVRQPQPIALPSPTNPSAPTVVSLLEQADDSPPSEKELKKRKRLAAFKSEVTSSNTKLCAVELEGKGRVLVDVPTEENTGAPSPEPSPSKKRLTARRKKKGIDPVTGKRTLGLKDGDDQGDKPNWPDAEFPWRLRTEERVEHVKAEEEERLRWIERFLDRDSDDEDDSESRRSRDATPGPVPSFPVIPVHTAMGRGKMVPVRVYSQDAPPTSRFSDPGDARAALLSKKSVRTLSYRQQKRQRSLHDEDDDETVCICDGKDDGRELVQCDACQTWYHLQCIGINNIAELGREEDPWFCRRCVRSPSPLAVSQSPYSEPTFVPTDERPHVRRPLDASFFPSGLQDSPNWINSKMPRTPTRATGSVLSWSDSSRPGPLTPQHQVQPARIYSSPFDSYGFEETPFDPTSTPSRGIRFNAPFTTPKNTTWSSRSNAPLFQTPVKPVNGSSHLVSSMSSSHASLTDSAHSTQQFYDRTFSYDESPIRRNADADMAHNFHTPSRSRATATYPTYLDESPIVRSLGSQVRSERGQHRTLDSGVIRHDYA</sequence>
<evidence type="ECO:0000256" key="1">
    <source>
        <dbReference type="ARBA" id="ARBA00022723"/>
    </source>
</evidence>
<dbReference type="AlphaFoldDB" id="A0A8H5AWA7"/>
<evidence type="ECO:0000256" key="3">
    <source>
        <dbReference type="ARBA" id="ARBA00022833"/>
    </source>
</evidence>
<feature type="region of interest" description="Disordered" evidence="5">
    <location>
        <begin position="1"/>
        <end position="263"/>
    </location>
</feature>
<dbReference type="GO" id="GO:0045944">
    <property type="term" value="P:positive regulation of transcription by RNA polymerase II"/>
    <property type="evidence" value="ECO:0007669"/>
    <property type="project" value="TreeGrafter"/>
</dbReference>
<protein>
    <recommendedName>
        <fullName evidence="6">PHD-type domain-containing protein</fullName>
    </recommendedName>
</protein>
<evidence type="ECO:0000259" key="6">
    <source>
        <dbReference type="PROSITE" id="PS50016"/>
    </source>
</evidence>
<dbReference type="Gene3D" id="3.30.40.10">
    <property type="entry name" value="Zinc/RING finger domain, C3HC4 (zinc finger)"/>
    <property type="match status" value="1"/>
</dbReference>
<evidence type="ECO:0000256" key="4">
    <source>
        <dbReference type="PROSITE-ProRule" id="PRU00146"/>
    </source>
</evidence>
<reference evidence="7 8" key="1">
    <citation type="journal article" date="2020" name="ISME J.">
        <title>Uncovering the hidden diversity of litter-decomposition mechanisms in mushroom-forming fungi.</title>
        <authorList>
            <person name="Floudas D."/>
            <person name="Bentzer J."/>
            <person name="Ahren D."/>
            <person name="Johansson T."/>
            <person name="Persson P."/>
            <person name="Tunlid A."/>
        </authorList>
    </citation>
    <scope>NUCLEOTIDE SEQUENCE [LARGE SCALE GENOMIC DNA]</scope>
    <source>
        <strain evidence="7 8">CBS 101986</strain>
    </source>
</reference>
<feature type="domain" description="PHD-type" evidence="6">
    <location>
        <begin position="550"/>
        <end position="602"/>
    </location>
</feature>
<feature type="compositionally biased region" description="Basic and acidic residues" evidence="5">
    <location>
        <begin position="66"/>
        <end position="80"/>
    </location>
</feature>
<keyword evidence="8" id="KW-1185">Reference proteome</keyword>
<dbReference type="PANTHER" id="PTHR46452">
    <property type="entry name" value="TRANSCRIPTION INITIATION FACTOR TFIID SUBUNIT 3"/>
    <property type="match status" value="1"/>
</dbReference>
<dbReference type="SUPFAM" id="SSF57903">
    <property type="entry name" value="FYVE/PHD zinc finger"/>
    <property type="match status" value="1"/>
</dbReference>
<gene>
    <name evidence="7" type="ORF">D9619_003292</name>
</gene>
<keyword evidence="3" id="KW-0862">Zinc</keyword>
<proteinExistence type="predicted"/>
<dbReference type="PROSITE" id="PS01359">
    <property type="entry name" value="ZF_PHD_1"/>
    <property type="match status" value="1"/>
</dbReference>
<dbReference type="InterPro" id="IPR013083">
    <property type="entry name" value="Znf_RING/FYVE/PHD"/>
</dbReference>
<keyword evidence="1" id="KW-0479">Metal-binding</keyword>
<dbReference type="Proteomes" id="UP000567179">
    <property type="component" value="Unassembled WGS sequence"/>
</dbReference>
<keyword evidence="2 4" id="KW-0863">Zinc-finger</keyword>
<name>A0A8H5AWA7_9AGAR</name>
<accession>A0A8H5AWA7</accession>
<evidence type="ECO:0000313" key="8">
    <source>
        <dbReference type="Proteomes" id="UP000567179"/>
    </source>
</evidence>
<evidence type="ECO:0000256" key="5">
    <source>
        <dbReference type="SAM" id="MobiDB-lite"/>
    </source>
</evidence>
<feature type="compositionally biased region" description="Basic and acidic residues" evidence="5">
    <location>
        <begin position="411"/>
        <end position="420"/>
    </location>
</feature>
<feature type="compositionally biased region" description="Polar residues" evidence="5">
    <location>
        <begin position="120"/>
        <end position="129"/>
    </location>
</feature>
<feature type="compositionally biased region" description="Polar residues" evidence="5">
    <location>
        <begin position="136"/>
        <end position="154"/>
    </location>
</feature>
<feature type="compositionally biased region" description="Polar residues" evidence="5">
    <location>
        <begin position="715"/>
        <end position="730"/>
    </location>
</feature>
<feature type="compositionally biased region" description="Basic and acidic residues" evidence="5">
    <location>
        <begin position="1"/>
        <end position="10"/>
    </location>
</feature>
<dbReference type="PANTHER" id="PTHR46452:SF1">
    <property type="entry name" value="TRANSCRIPTION INITIATION FACTOR TFIID SUBUNIT 3"/>
    <property type="match status" value="1"/>
</dbReference>